<accession>X1RXL1</accession>
<organism evidence="3">
    <name type="scientific">marine sediment metagenome</name>
    <dbReference type="NCBI Taxonomy" id="412755"/>
    <lineage>
        <taxon>unclassified sequences</taxon>
        <taxon>metagenomes</taxon>
        <taxon>ecological metagenomes</taxon>
    </lineage>
</organism>
<dbReference type="SUPFAM" id="SSF51556">
    <property type="entry name" value="Metallo-dependent hydrolases"/>
    <property type="match status" value="1"/>
</dbReference>
<dbReference type="GO" id="GO:0016787">
    <property type="term" value="F:hydrolase activity"/>
    <property type="evidence" value="ECO:0007669"/>
    <property type="project" value="UniProtKB-KW"/>
</dbReference>
<dbReference type="PANTHER" id="PTHR10819:SF3">
    <property type="entry name" value="PHOSPHOTRIESTERASE-RELATED PROTEIN"/>
    <property type="match status" value="1"/>
</dbReference>
<dbReference type="AlphaFoldDB" id="X1RXL1"/>
<dbReference type="InterPro" id="IPR032466">
    <property type="entry name" value="Metal_Hydrolase"/>
</dbReference>
<name>X1RXL1_9ZZZZ</name>
<comment type="caution">
    <text evidence="3">The sequence shown here is derived from an EMBL/GenBank/DDBJ whole genome shotgun (WGS) entry which is preliminary data.</text>
</comment>
<keyword evidence="1" id="KW-0479">Metal-binding</keyword>
<dbReference type="EMBL" id="BARW01008550">
    <property type="protein sequence ID" value="GAI85487.1"/>
    <property type="molecule type" value="Genomic_DNA"/>
</dbReference>
<protein>
    <recommendedName>
        <fullName evidence="4">Phosphotriesterase-related protein</fullName>
    </recommendedName>
</protein>
<evidence type="ECO:0000313" key="3">
    <source>
        <dbReference type="EMBL" id="GAI85487.1"/>
    </source>
</evidence>
<proteinExistence type="predicted"/>
<feature type="non-terminal residue" evidence="3">
    <location>
        <position position="1"/>
    </location>
</feature>
<dbReference type="GO" id="GO:0008270">
    <property type="term" value="F:zinc ion binding"/>
    <property type="evidence" value="ECO:0007669"/>
    <property type="project" value="InterPro"/>
</dbReference>
<dbReference type="PROSITE" id="PS51347">
    <property type="entry name" value="PHOSPHOTRIESTERASE_2"/>
    <property type="match status" value="1"/>
</dbReference>
<evidence type="ECO:0008006" key="4">
    <source>
        <dbReference type="Google" id="ProtNLM"/>
    </source>
</evidence>
<dbReference type="InterPro" id="IPR001559">
    <property type="entry name" value="Phosphotriesterase"/>
</dbReference>
<reference evidence="3" key="1">
    <citation type="journal article" date="2014" name="Front. Microbiol.">
        <title>High frequency of phylogenetically diverse reductive dehalogenase-homologous genes in deep subseafloor sedimentary metagenomes.</title>
        <authorList>
            <person name="Kawai M."/>
            <person name="Futagami T."/>
            <person name="Toyoda A."/>
            <person name="Takaki Y."/>
            <person name="Nishi S."/>
            <person name="Hori S."/>
            <person name="Arai W."/>
            <person name="Tsubouchi T."/>
            <person name="Morono Y."/>
            <person name="Uchiyama I."/>
            <person name="Ito T."/>
            <person name="Fujiyama A."/>
            <person name="Inagaki F."/>
            <person name="Takami H."/>
        </authorList>
    </citation>
    <scope>NUCLEOTIDE SEQUENCE</scope>
    <source>
        <strain evidence="3">Expedition CK06-06</strain>
    </source>
</reference>
<dbReference type="PANTHER" id="PTHR10819">
    <property type="entry name" value="PHOSPHOTRIESTERASE-RELATED"/>
    <property type="match status" value="1"/>
</dbReference>
<gene>
    <name evidence="3" type="ORF">S12H4_17482</name>
</gene>
<evidence type="ECO:0000256" key="1">
    <source>
        <dbReference type="ARBA" id="ARBA00022723"/>
    </source>
</evidence>
<dbReference type="Gene3D" id="3.20.20.140">
    <property type="entry name" value="Metal-dependent hydrolases"/>
    <property type="match status" value="1"/>
</dbReference>
<evidence type="ECO:0000256" key="2">
    <source>
        <dbReference type="ARBA" id="ARBA00022801"/>
    </source>
</evidence>
<sequence>SCEDALFFNDERVAISETMQFKKAGGDTIVDMSCNNIGRNPRGLVNVSNATGLNVIMGTSYYVGESYTPEMKMESRTVDDIAEEFIRDVTVGVGGSGIRAGIIGEIGMSWPVKDGEEKVLRAAVMAQQETGAAISIHPGGSADAASGILKVLEEANADLSRVVFEHMTRTFPIEDRDGRAKLADKGCYLEYDMFGNDGIYPLYMADHDIANDAIRISLVKELIADGYLDRILVSHDIGFKLNLSSYGGGGYAVLPIVIFPLMLSRGITEEQIHAITVQNAKRIYTFV</sequence>
<dbReference type="Pfam" id="PF02126">
    <property type="entry name" value="PTE"/>
    <property type="match status" value="1"/>
</dbReference>
<keyword evidence="2" id="KW-0378">Hydrolase</keyword>